<name>K0SB05_THAOC</name>
<evidence type="ECO:0000313" key="2">
    <source>
        <dbReference type="EMBL" id="EJK62485.1"/>
    </source>
</evidence>
<evidence type="ECO:0000256" key="1">
    <source>
        <dbReference type="SAM" id="MobiDB-lite"/>
    </source>
</evidence>
<reference evidence="2 3" key="1">
    <citation type="journal article" date="2012" name="Genome Biol.">
        <title>Genome and low-iron response of an oceanic diatom adapted to chronic iron limitation.</title>
        <authorList>
            <person name="Lommer M."/>
            <person name="Specht M."/>
            <person name="Roy A.S."/>
            <person name="Kraemer L."/>
            <person name="Andreson R."/>
            <person name="Gutowska M.A."/>
            <person name="Wolf J."/>
            <person name="Bergner S.V."/>
            <person name="Schilhabel M.B."/>
            <person name="Klostermeier U.C."/>
            <person name="Beiko R.G."/>
            <person name="Rosenstiel P."/>
            <person name="Hippler M."/>
            <person name="Laroche J."/>
        </authorList>
    </citation>
    <scope>NUCLEOTIDE SEQUENCE [LARGE SCALE GENOMIC DNA]</scope>
    <source>
        <strain evidence="2 3">CCMP1005</strain>
    </source>
</reference>
<sequence length="227" mass="25370">AKYVRLAEEHDDLGWTNFIEGRISCKFFEIQLQFYVKKRLRKSAGKWASGLIERLIGLIHSQWLYRKLSNPLRVTLWIDLLPEDSNLMEVDFNQLAKANSNVRRNWASICCRCGKDSVAKPALRRPTDGFELGLGRDPSGNFHPLTCPAAATVDGDPQPMNSHVNHHQPSSQASAASGFYVGCLRERGDKANDLQTTLDGMRKGVENDDGVEHDVGGGRGPEFEFVD</sequence>
<dbReference type="EMBL" id="AGNL01018843">
    <property type="protein sequence ID" value="EJK62485.1"/>
    <property type="molecule type" value="Genomic_DNA"/>
</dbReference>
<organism evidence="2 3">
    <name type="scientific">Thalassiosira oceanica</name>
    <name type="common">Marine diatom</name>
    <dbReference type="NCBI Taxonomy" id="159749"/>
    <lineage>
        <taxon>Eukaryota</taxon>
        <taxon>Sar</taxon>
        <taxon>Stramenopiles</taxon>
        <taxon>Ochrophyta</taxon>
        <taxon>Bacillariophyta</taxon>
        <taxon>Coscinodiscophyceae</taxon>
        <taxon>Thalassiosirophycidae</taxon>
        <taxon>Thalassiosirales</taxon>
        <taxon>Thalassiosiraceae</taxon>
        <taxon>Thalassiosira</taxon>
    </lineage>
</organism>
<accession>K0SB05</accession>
<dbReference type="AlphaFoldDB" id="K0SB05"/>
<keyword evidence="3" id="KW-1185">Reference proteome</keyword>
<feature type="region of interest" description="Disordered" evidence="1">
    <location>
        <begin position="201"/>
        <end position="227"/>
    </location>
</feature>
<protein>
    <submittedName>
        <fullName evidence="2">Uncharacterized protein</fullName>
    </submittedName>
</protein>
<gene>
    <name evidence="2" type="ORF">THAOC_16900</name>
</gene>
<evidence type="ECO:0000313" key="3">
    <source>
        <dbReference type="Proteomes" id="UP000266841"/>
    </source>
</evidence>
<comment type="caution">
    <text evidence="2">The sequence shown here is derived from an EMBL/GenBank/DDBJ whole genome shotgun (WGS) entry which is preliminary data.</text>
</comment>
<dbReference type="Proteomes" id="UP000266841">
    <property type="component" value="Unassembled WGS sequence"/>
</dbReference>
<feature type="compositionally biased region" description="Basic and acidic residues" evidence="1">
    <location>
        <begin position="201"/>
        <end position="216"/>
    </location>
</feature>
<proteinExistence type="predicted"/>
<feature type="non-terminal residue" evidence="2">
    <location>
        <position position="1"/>
    </location>
</feature>